<feature type="site" description="Important for catalytic activity" evidence="16">
    <location>
        <position position="261"/>
    </location>
</feature>
<dbReference type="Pfam" id="PF00456">
    <property type="entry name" value="Transketolase_N"/>
    <property type="match status" value="1"/>
</dbReference>
<feature type="binding site" evidence="13">
    <location>
        <position position="26"/>
    </location>
    <ligand>
        <name>substrate</name>
    </ligand>
</feature>
<dbReference type="InterPro" id="IPR055152">
    <property type="entry name" value="Transketolase-like_C_2"/>
</dbReference>
<dbReference type="FunFam" id="3.40.50.970:FF:000004">
    <property type="entry name" value="Transketolase"/>
    <property type="match status" value="1"/>
</dbReference>
<evidence type="ECO:0000256" key="8">
    <source>
        <dbReference type="ARBA" id="ARBA00022842"/>
    </source>
</evidence>
<evidence type="ECO:0000256" key="13">
    <source>
        <dbReference type="PIRSR" id="PIRSR605478-2"/>
    </source>
</evidence>
<name>A8PPV0_9COXI</name>
<dbReference type="SUPFAM" id="SSF52922">
    <property type="entry name" value="TK C-terminal domain-like"/>
    <property type="match status" value="1"/>
</dbReference>
<dbReference type="SMART" id="SM00861">
    <property type="entry name" value="Transket_pyr"/>
    <property type="match status" value="1"/>
</dbReference>
<dbReference type="PANTHER" id="PTHR43522">
    <property type="entry name" value="TRANSKETOLASE"/>
    <property type="match status" value="1"/>
</dbReference>
<accession>A8PPV0</accession>
<dbReference type="InterPro" id="IPR005474">
    <property type="entry name" value="Transketolase_N"/>
</dbReference>
<dbReference type="InterPro" id="IPR009014">
    <property type="entry name" value="Transketo_C/PFOR_II"/>
</dbReference>
<evidence type="ECO:0000256" key="3">
    <source>
        <dbReference type="ARBA" id="ARBA00007131"/>
    </source>
</evidence>
<feature type="domain" description="Transketolase-like pyrimidine-binding" evidence="17">
    <location>
        <begin position="356"/>
        <end position="527"/>
    </location>
</feature>
<feature type="binding site" evidence="15">
    <location>
        <position position="187"/>
    </location>
    <ligand>
        <name>Mg(2+)</name>
        <dbReference type="ChEBI" id="CHEBI:18420"/>
    </ligand>
</feature>
<dbReference type="GO" id="GO:0046872">
    <property type="term" value="F:metal ion binding"/>
    <property type="evidence" value="ECO:0007669"/>
    <property type="project" value="UniProtKB-KW"/>
</dbReference>
<reference evidence="18" key="2">
    <citation type="submission" date="2007-10" db="EMBL/GenBank/DDBJ databases">
        <authorList>
            <person name="Myers G.S."/>
        </authorList>
    </citation>
    <scope>NUCLEOTIDE SEQUENCE [LARGE SCALE GENOMIC DNA]</scope>
</reference>
<feature type="site" description="Important for catalytic activity" evidence="16">
    <location>
        <position position="26"/>
    </location>
</feature>
<evidence type="ECO:0000256" key="16">
    <source>
        <dbReference type="PIRSR" id="PIRSR605478-5"/>
    </source>
</evidence>
<dbReference type="SUPFAM" id="SSF52518">
    <property type="entry name" value="Thiamin diphosphate-binding fold (THDP-binding)"/>
    <property type="match status" value="2"/>
</dbReference>
<evidence type="ECO:0000256" key="4">
    <source>
        <dbReference type="ARBA" id="ARBA00011738"/>
    </source>
</evidence>
<dbReference type="InterPro" id="IPR033247">
    <property type="entry name" value="Transketolase_fam"/>
</dbReference>
<proteinExistence type="inferred from homology"/>
<dbReference type="STRING" id="59196.RICGR_1379"/>
<comment type="subunit">
    <text evidence="4">Homodimer.</text>
</comment>
<keyword evidence="7 15" id="KW-0479">Metal-binding</keyword>
<dbReference type="FunFam" id="3.40.50.970:FF:000003">
    <property type="entry name" value="Transketolase"/>
    <property type="match status" value="1"/>
</dbReference>
<feature type="binding site" evidence="13">
    <location>
        <position position="359"/>
    </location>
    <ligand>
        <name>substrate</name>
    </ligand>
</feature>
<feature type="binding site" evidence="14">
    <location>
        <position position="185"/>
    </location>
    <ligand>
        <name>thiamine diphosphate</name>
        <dbReference type="ChEBI" id="CHEBI:58937"/>
    </ligand>
</feature>
<dbReference type="GO" id="GO:0009052">
    <property type="term" value="P:pentose-phosphate shunt, non-oxidative branch"/>
    <property type="evidence" value="ECO:0007669"/>
    <property type="project" value="UniProtKB-ARBA"/>
</dbReference>
<dbReference type="EMBL" id="AAQJ02000001">
    <property type="protein sequence ID" value="EDP46520.1"/>
    <property type="molecule type" value="Genomic_DNA"/>
</dbReference>
<comment type="catalytic activity">
    <reaction evidence="10">
        <text>D-sedoheptulose 7-phosphate + D-glyceraldehyde 3-phosphate = aldehydo-D-ribose 5-phosphate + D-xylulose 5-phosphate</text>
        <dbReference type="Rhea" id="RHEA:10508"/>
        <dbReference type="ChEBI" id="CHEBI:57483"/>
        <dbReference type="ChEBI" id="CHEBI:57737"/>
        <dbReference type="ChEBI" id="CHEBI:58273"/>
        <dbReference type="ChEBI" id="CHEBI:59776"/>
        <dbReference type="EC" id="2.2.1.1"/>
    </reaction>
</comment>
<dbReference type="PANTHER" id="PTHR43522:SF2">
    <property type="entry name" value="TRANSKETOLASE 1-RELATED"/>
    <property type="match status" value="1"/>
</dbReference>
<keyword evidence="19" id="KW-1185">Reference proteome</keyword>
<feature type="binding site" evidence="13">
    <location>
        <position position="261"/>
    </location>
    <ligand>
        <name>substrate</name>
    </ligand>
</feature>
<evidence type="ECO:0000313" key="19">
    <source>
        <dbReference type="Proteomes" id="UP000054075"/>
    </source>
</evidence>
<dbReference type="AlphaFoldDB" id="A8PPV0"/>
<dbReference type="OrthoDB" id="8732661at2"/>
<evidence type="ECO:0000256" key="6">
    <source>
        <dbReference type="ARBA" id="ARBA00022679"/>
    </source>
</evidence>
<keyword evidence="9 14" id="KW-0786">Thiamine pyrophosphate</keyword>
<dbReference type="InterPro" id="IPR029061">
    <property type="entry name" value="THDP-binding"/>
</dbReference>
<dbReference type="Gene3D" id="3.40.50.920">
    <property type="match status" value="1"/>
</dbReference>
<feature type="binding site" evidence="14">
    <location>
        <position position="66"/>
    </location>
    <ligand>
        <name>thiamine diphosphate</name>
        <dbReference type="ChEBI" id="CHEBI:58937"/>
    </ligand>
</feature>
<evidence type="ECO:0000256" key="14">
    <source>
        <dbReference type="PIRSR" id="PIRSR605478-3"/>
    </source>
</evidence>
<dbReference type="Pfam" id="PF02779">
    <property type="entry name" value="Transket_pyr"/>
    <property type="match status" value="1"/>
</dbReference>
<feature type="binding site" evidence="13">
    <location>
        <position position="386"/>
    </location>
    <ligand>
        <name>substrate</name>
    </ligand>
</feature>
<feature type="binding site" evidence="13">
    <location>
        <position position="475"/>
    </location>
    <ligand>
        <name>substrate</name>
    </ligand>
</feature>
<dbReference type="FunFam" id="3.40.50.920:FF:000003">
    <property type="entry name" value="Transketolase"/>
    <property type="match status" value="1"/>
</dbReference>
<evidence type="ECO:0000256" key="7">
    <source>
        <dbReference type="ARBA" id="ARBA00022723"/>
    </source>
</evidence>
<dbReference type="RefSeq" id="WP_006035495.1">
    <property type="nucleotide sequence ID" value="NZ_AAQJ02000001.1"/>
</dbReference>
<dbReference type="InterPro" id="IPR005475">
    <property type="entry name" value="Transketolase-like_Pyr-bd"/>
</dbReference>
<organism evidence="18 19">
    <name type="scientific">Rickettsiella grylli</name>
    <dbReference type="NCBI Taxonomy" id="59196"/>
    <lineage>
        <taxon>Bacteria</taxon>
        <taxon>Pseudomonadati</taxon>
        <taxon>Pseudomonadota</taxon>
        <taxon>Gammaproteobacteria</taxon>
        <taxon>Legionellales</taxon>
        <taxon>Coxiellaceae</taxon>
        <taxon>Rickettsiella</taxon>
    </lineage>
</organism>
<feature type="binding site" evidence="14">
    <location>
        <position position="261"/>
    </location>
    <ligand>
        <name>thiamine diphosphate</name>
        <dbReference type="ChEBI" id="CHEBI:58937"/>
    </ligand>
</feature>
<feature type="binding site" evidence="13">
    <location>
        <position position="521"/>
    </location>
    <ligand>
        <name>substrate</name>
    </ligand>
</feature>
<dbReference type="NCBIfam" id="TIGR00232">
    <property type="entry name" value="tktlase_bact"/>
    <property type="match status" value="1"/>
</dbReference>
<dbReference type="CDD" id="cd02012">
    <property type="entry name" value="TPP_TK"/>
    <property type="match status" value="1"/>
</dbReference>
<dbReference type="Pfam" id="PF22613">
    <property type="entry name" value="Transketolase_C_1"/>
    <property type="match status" value="1"/>
</dbReference>
<feature type="binding site" evidence="15">
    <location>
        <position position="155"/>
    </location>
    <ligand>
        <name>Mg(2+)</name>
        <dbReference type="ChEBI" id="CHEBI:18420"/>
    </ligand>
</feature>
<sequence length="668" mass="74280">MAYQKKYADALRFLTLDAVEKANSGHPGMPMGMADIATVLWNDFLVHNPNNPNWSNRDRFILSNGHGSMLHYALLHLTGYDLSLHEMKRFRQLHSKTPGHPEVGLTPGIETTTGPLGQGFANAVGMALAEKNLAAHFNQPSHLIIDHFTYVFLGDGCLMEGISHEAASLAGCLGLGKLIAFWDNNSISIDGHVSGWFKDNTPERFKAYHWHVISDIDGHDPQQIKTAIEKARDITDKPSLLCCKTQIAWGAPHFVGSHRSHGAALGEKEVAATRIALQWNYPPFEIPQEIYHAWDARSKGAALEKTWEEKWNRYQSKFPELANEYQRRVDKKIPKNWNLETKKLIEKIFKDPPQKIATRKASQNTLNAFAPLLPELLGGSADLTESNSTFWKGAQVLSKENPAGNYIHYGVREFGMSAMMNGIALHGGFIPYGGTFLVFSDYARNAIRLSALMKQKVIFVYTHDSIGLGEDGPTHQPIEHLNSLRLIPQLSVWRPCDALETAIAWQQAIQHEGPTCLVLTRQSVQAQSHNLETLQSIHRGAYILLDSPSLPEAIIIATGSEVSLAINAAQTLNQNGRHIRVVSIPCADRFEQQDAAYKAKILPNSITLRVAIEAGNPDFWYRYVGLKGKIIGLHQFGESAPGSDVFKHFGFTTENIIKTLNQLLADEA</sequence>
<dbReference type="PROSITE" id="PS00801">
    <property type="entry name" value="TRANSKETOLASE_1"/>
    <property type="match status" value="1"/>
</dbReference>
<feature type="binding site" evidence="13">
    <location>
        <position position="463"/>
    </location>
    <ligand>
        <name>substrate</name>
    </ligand>
</feature>
<dbReference type="eggNOG" id="COG0021">
    <property type="taxonomic scope" value="Bacteria"/>
</dbReference>
<evidence type="ECO:0000256" key="12">
    <source>
        <dbReference type="PIRSR" id="PIRSR605478-1"/>
    </source>
</evidence>
<comment type="cofactor">
    <cofactor evidence="15">
        <name>Mg(2+)</name>
        <dbReference type="ChEBI" id="CHEBI:18420"/>
    </cofactor>
    <text evidence="15">Binds 1 Mg(2+) ion per subunit. Can also utilize other divalent metal cations, such as Ca(2+), Mn(2+) and Co(2+).</text>
</comment>
<feature type="active site" description="Proton donor" evidence="12">
    <location>
        <position position="413"/>
    </location>
</feature>
<reference evidence="18" key="1">
    <citation type="submission" date="2006-04" db="EMBL/GenBank/DDBJ databases">
        <authorList>
            <person name="Seshadri R."/>
            <person name="Federici B.A."/>
        </authorList>
    </citation>
    <scope>NUCLEOTIDE SEQUENCE [LARGE SCALE GENOMIC DNA]</scope>
</reference>
<evidence type="ECO:0000256" key="5">
    <source>
        <dbReference type="ARBA" id="ARBA00013152"/>
    </source>
</evidence>
<evidence type="ECO:0000256" key="1">
    <source>
        <dbReference type="ARBA" id="ARBA00001913"/>
    </source>
</evidence>
<evidence type="ECO:0000256" key="11">
    <source>
        <dbReference type="NCBIfam" id="TIGR00232"/>
    </source>
</evidence>
<dbReference type="Proteomes" id="UP000054075">
    <property type="component" value="Unassembled WGS sequence"/>
</dbReference>
<dbReference type="EC" id="2.2.1.1" evidence="5 11"/>
<feature type="binding site" evidence="15">
    <location>
        <position position="185"/>
    </location>
    <ligand>
        <name>Mg(2+)</name>
        <dbReference type="ChEBI" id="CHEBI:18420"/>
    </ligand>
</feature>
<dbReference type="InterPro" id="IPR049557">
    <property type="entry name" value="Transketolase_CS"/>
</dbReference>
<evidence type="ECO:0000256" key="9">
    <source>
        <dbReference type="ARBA" id="ARBA00023052"/>
    </source>
</evidence>
<dbReference type="GO" id="GO:0005829">
    <property type="term" value="C:cytosol"/>
    <property type="evidence" value="ECO:0007669"/>
    <property type="project" value="TreeGrafter"/>
</dbReference>
<comment type="cofactor">
    <cofactor evidence="1">
        <name>Ca(2+)</name>
        <dbReference type="ChEBI" id="CHEBI:29108"/>
    </cofactor>
</comment>
<keyword evidence="6 18" id="KW-0808">Transferase</keyword>
<feature type="binding site" evidence="14">
    <location>
        <position position="439"/>
    </location>
    <ligand>
        <name>thiamine diphosphate</name>
        <dbReference type="ChEBI" id="CHEBI:58937"/>
    </ligand>
</feature>
<evidence type="ECO:0000259" key="17">
    <source>
        <dbReference type="SMART" id="SM00861"/>
    </source>
</evidence>
<comment type="cofactor">
    <cofactor evidence="2">
        <name>Co(2+)</name>
        <dbReference type="ChEBI" id="CHEBI:48828"/>
    </cofactor>
</comment>
<dbReference type="CDD" id="cd07033">
    <property type="entry name" value="TPP_PYR_DXS_TK_like"/>
    <property type="match status" value="1"/>
</dbReference>
<dbReference type="InterPro" id="IPR005478">
    <property type="entry name" value="Transketolase_bac-like"/>
</dbReference>
<gene>
    <name evidence="18" type="primary">tkt</name>
    <name evidence="18" type="ORF">RICGR_1379</name>
</gene>
<dbReference type="Gene3D" id="3.40.50.970">
    <property type="match status" value="2"/>
</dbReference>
<evidence type="ECO:0000256" key="15">
    <source>
        <dbReference type="PIRSR" id="PIRSR605478-4"/>
    </source>
</evidence>
<dbReference type="GO" id="GO:0004802">
    <property type="term" value="F:transketolase activity"/>
    <property type="evidence" value="ECO:0007669"/>
    <property type="project" value="UniProtKB-UniRule"/>
</dbReference>
<feature type="binding site" evidence="13">
    <location>
        <position position="471"/>
    </location>
    <ligand>
        <name>substrate</name>
    </ligand>
</feature>
<evidence type="ECO:0000313" key="18">
    <source>
        <dbReference type="EMBL" id="EDP46520.1"/>
    </source>
</evidence>
<protein>
    <recommendedName>
        <fullName evidence="5 11">Transketolase</fullName>
        <ecNumber evidence="5 11">2.2.1.1</ecNumber>
    </recommendedName>
</protein>
<comment type="cofactor">
    <cofactor evidence="14">
        <name>thiamine diphosphate</name>
        <dbReference type="ChEBI" id="CHEBI:58937"/>
    </cofactor>
    <text evidence="14">Binds 1 thiamine pyrophosphate per subunit. During the reaction, the substrate forms a covalent intermediate with the cofactor.</text>
</comment>
<feature type="binding site" evidence="14">
    <location>
        <position position="156"/>
    </location>
    <ligand>
        <name>thiamine diphosphate</name>
        <dbReference type="ChEBI" id="CHEBI:58937"/>
    </ligand>
</feature>
<keyword evidence="8 15" id="KW-0460">Magnesium</keyword>
<comment type="similarity">
    <text evidence="3">Belongs to the transketolase family.</text>
</comment>
<comment type="caution">
    <text evidence="18">The sequence shown here is derived from an EMBL/GenBank/DDBJ whole genome shotgun (WGS) entry which is preliminary data.</text>
</comment>
<evidence type="ECO:0000256" key="2">
    <source>
        <dbReference type="ARBA" id="ARBA00001941"/>
    </source>
</evidence>
<evidence type="ECO:0000256" key="10">
    <source>
        <dbReference type="ARBA" id="ARBA00049473"/>
    </source>
</evidence>
<feature type="binding site" evidence="14">
    <location>
        <begin position="114"/>
        <end position="116"/>
    </location>
    <ligand>
        <name>thiamine diphosphate</name>
        <dbReference type="ChEBI" id="CHEBI:58937"/>
    </ligand>
</feature>